<evidence type="ECO:0000256" key="6">
    <source>
        <dbReference type="RuleBase" id="RU363076"/>
    </source>
</evidence>
<dbReference type="OrthoDB" id="10040024at2759"/>
<comment type="similarity">
    <text evidence="2 6">Belongs to the SURF1 family.</text>
</comment>
<dbReference type="GO" id="GO:0033617">
    <property type="term" value="P:mitochondrial respiratory chain complex IV assembly"/>
    <property type="evidence" value="ECO:0007669"/>
    <property type="project" value="TreeGrafter"/>
</dbReference>
<keyword evidence="5" id="KW-0472">Membrane</keyword>
<dbReference type="PANTHER" id="PTHR23427">
    <property type="entry name" value="SURFEIT LOCUS PROTEIN"/>
    <property type="match status" value="1"/>
</dbReference>
<gene>
    <name evidence="7" type="ORF">APLA_LOCUS2498</name>
</gene>
<evidence type="ECO:0000256" key="4">
    <source>
        <dbReference type="ARBA" id="ARBA00022989"/>
    </source>
</evidence>
<name>A0A8S0Z0E1_ARCPL</name>
<keyword evidence="6" id="KW-0999">Mitochondrion inner membrane</keyword>
<dbReference type="CDD" id="cd06662">
    <property type="entry name" value="SURF1"/>
    <property type="match status" value="1"/>
</dbReference>
<keyword evidence="3" id="KW-0812">Transmembrane</keyword>
<dbReference type="Proteomes" id="UP000494106">
    <property type="component" value="Unassembled WGS sequence"/>
</dbReference>
<evidence type="ECO:0000256" key="5">
    <source>
        <dbReference type="ARBA" id="ARBA00023136"/>
    </source>
</evidence>
<protein>
    <recommendedName>
        <fullName evidence="6">SURF1-like protein</fullName>
    </recommendedName>
</protein>
<keyword evidence="4" id="KW-1133">Transmembrane helix</keyword>
<dbReference type="InterPro" id="IPR045214">
    <property type="entry name" value="Surf1/Surf4"/>
</dbReference>
<dbReference type="EMBL" id="CADEBC010000205">
    <property type="protein sequence ID" value="CAB3225423.1"/>
    <property type="molecule type" value="Genomic_DNA"/>
</dbReference>
<dbReference type="AlphaFoldDB" id="A0A8S0Z0E1"/>
<evidence type="ECO:0000256" key="1">
    <source>
        <dbReference type="ARBA" id="ARBA00004370"/>
    </source>
</evidence>
<evidence type="ECO:0000256" key="3">
    <source>
        <dbReference type="ARBA" id="ARBA00022692"/>
    </source>
</evidence>
<dbReference type="PANTHER" id="PTHR23427:SF2">
    <property type="entry name" value="SURFEIT LOCUS PROTEIN 1"/>
    <property type="match status" value="1"/>
</dbReference>
<proteinExistence type="inferred from homology"/>
<reference evidence="7 8" key="1">
    <citation type="submission" date="2020-04" db="EMBL/GenBank/DDBJ databases">
        <authorList>
            <person name="Wallbank WR R."/>
            <person name="Pardo Diaz C."/>
            <person name="Kozak K."/>
            <person name="Martin S."/>
            <person name="Jiggins C."/>
            <person name="Moest M."/>
            <person name="Warren A I."/>
            <person name="Byers J.R.P. K."/>
            <person name="Montejo-Kovacevich G."/>
            <person name="Yen C E."/>
        </authorList>
    </citation>
    <scope>NUCLEOTIDE SEQUENCE [LARGE SCALE GENOMIC DNA]</scope>
</reference>
<sequence>MFSSLCKLYRPFIINYKNCPKNILRNTLRYNATIANAIKTQRVNPKKDPGEVFKWILLMLPVGAFGLGCWQVQRLQWKLDLIDMMQAKTNAVPVELPQDFSKLEKMEYMPVRVRGKFIHDKEFLIGPRALIEVDSPLPRTGSLVSDPKKNQGWMVVTPFMLADTKEVILINRGWIHQNLCPKEKRQASMIEDEVELVGVVRLSEKRAPFMPKNNPEKKSWFSRDLEQMSSHIGCSPVWLDARGIPDPPEGWPIPNQTRVTLRNEHLSYIVTCFPKMLREVNLQALLQLSFICDAGVYHEINITEASILLPMKTATQRKLTVISEDPQ</sequence>
<evidence type="ECO:0000313" key="8">
    <source>
        <dbReference type="Proteomes" id="UP000494106"/>
    </source>
</evidence>
<dbReference type="Pfam" id="PF02104">
    <property type="entry name" value="SURF1"/>
    <property type="match status" value="1"/>
</dbReference>
<keyword evidence="6" id="KW-0496">Mitochondrion</keyword>
<organism evidence="7 8">
    <name type="scientific">Arctia plantaginis</name>
    <name type="common">Wood tiger moth</name>
    <name type="synonym">Phalaena plantaginis</name>
    <dbReference type="NCBI Taxonomy" id="874455"/>
    <lineage>
        <taxon>Eukaryota</taxon>
        <taxon>Metazoa</taxon>
        <taxon>Ecdysozoa</taxon>
        <taxon>Arthropoda</taxon>
        <taxon>Hexapoda</taxon>
        <taxon>Insecta</taxon>
        <taxon>Pterygota</taxon>
        <taxon>Neoptera</taxon>
        <taxon>Endopterygota</taxon>
        <taxon>Lepidoptera</taxon>
        <taxon>Glossata</taxon>
        <taxon>Ditrysia</taxon>
        <taxon>Noctuoidea</taxon>
        <taxon>Erebidae</taxon>
        <taxon>Arctiinae</taxon>
        <taxon>Arctia</taxon>
    </lineage>
</organism>
<evidence type="ECO:0000313" key="7">
    <source>
        <dbReference type="EMBL" id="CAB3225423.1"/>
    </source>
</evidence>
<comment type="function">
    <text evidence="6">Probably involved in the biogenesis of the COX complex.</text>
</comment>
<dbReference type="PROSITE" id="PS50895">
    <property type="entry name" value="SURF1"/>
    <property type="match status" value="1"/>
</dbReference>
<evidence type="ECO:0000256" key="2">
    <source>
        <dbReference type="ARBA" id="ARBA00007165"/>
    </source>
</evidence>
<dbReference type="InterPro" id="IPR002994">
    <property type="entry name" value="Surf1/Shy1"/>
</dbReference>
<keyword evidence="8" id="KW-1185">Reference proteome</keyword>
<accession>A0A8S0Z0E1</accession>
<dbReference type="GO" id="GO:0005743">
    <property type="term" value="C:mitochondrial inner membrane"/>
    <property type="evidence" value="ECO:0007669"/>
    <property type="project" value="UniProtKB-SubCell"/>
</dbReference>
<comment type="subcellular location">
    <subcellularLocation>
        <location evidence="1">Membrane</location>
    </subcellularLocation>
    <subcellularLocation>
        <location evidence="6">Mitochondrion inner membrane</location>
        <topology evidence="6">Multi-pass membrane protein</topology>
    </subcellularLocation>
</comment>
<comment type="caution">
    <text evidence="7">The sequence shown here is derived from an EMBL/GenBank/DDBJ whole genome shotgun (WGS) entry which is preliminary data.</text>
</comment>